<comment type="caution">
    <text evidence="1">The sequence shown here is derived from an EMBL/GenBank/DDBJ whole genome shotgun (WGS) entry which is preliminary data.</text>
</comment>
<gene>
    <name evidence="1" type="primary">AVEN_258413_1</name>
    <name evidence="1" type="ORF">CEXT_323601</name>
</gene>
<proteinExistence type="predicted"/>
<sequence length="110" mass="12947">MPPPLLQKPFEIPKEILLKTETLNEKISSPAPSRMNMIAKHISYTIPKKYILPILERLRETNYVFNEMNELEKDGKTEYRRNGIDLFNYMRNERAIENGLSVSLLLYEGF</sequence>
<accession>A0AAV4SDD4</accession>
<dbReference type="EMBL" id="BPLR01009216">
    <property type="protein sequence ID" value="GIY30402.1"/>
    <property type="molecule type" value="Genomic_DNA"/>
</dbReference>
<evidence type="ECO:0000313" key="2">
    <source>
        <dbReference type="Proteomes" id="UP001054945"/>
    </source>
</evidence>
<keyword evidence="2" id="KW-1185">Reference proteome</keyword>
<protein>
    <submittedName>
        <fullName evidence="1">Uncharacterized protein</fullName>
    </submittedName>
</protein>
<dbReference type="AlphaFoldDB" id="A0AAV4SDD4"/>
<reference evidence="1 2" key="1">
    <citation type="submission" date="2021-06" db="EMBL/GenBank/DDBJ databases">
        <title>Caerostris extrusa draft genome.</title>
        <authorList>
            <person name="Kono N."/>
            <person name="Arakawa K."/>
        </authorList>
    </citation>
    <scope>NUCLEOTIDE SEQUENCE [LARGE SCALE GENOMIC DNA]</scope>
</reference>
<evidence type="ECO:0000313" key="1">
    <source>
        <dbReference type="EMBL" id="GIY30402.1"/>
    </source>
</evidence>
<dbReference type="Proteomes" id="UP001054945">
    <property type="component" value="Unassembled WGS sequence"/>
</dbReference>
<organism evidence="1 2">
    <name type="scientific">Caerostris extrusa</name>
    <name type="common">Bark spider</name>
    <name type="synonym">Caerostris bankana</name>
    <dbReference type="NCBI Taxonomy" id="172846"/>
    <lineage>
        <taxon>Eukaryota</taxon>
        <taxon>Metazoa</taxon>
        <taxon>Ecdysozoa</taxon>
        <taxon>Arthropoda</taxon>
        <taxon>Chelicerata</taxon>
        <taxon>Arachnida</taxon>
        <taxon>Araneae</taxon>
        <taxon>Araneomorphae</taxon>
        <taxon>Entelegynae</taxon>
        <taxon>Araneoidea</taxon>
        <taxon>Araneidae</taxon>
        <taxon>Caerostris</taxon>
    </lineage>
</organism>
<name>A0AAV4SDD4_CAEEX</name>